<evidence type="ECO:0000256" key="1">
    <source>
        <dbReference type="ARBA" id="ARBA00022490"/>
    </source>
</evidence>
<keyword evidence="4 5" id="KW-0143">Chaperone</keyword>
<dbReference type="InterPro" id="IPR036976">
    <property type="entry name" value="RimM_N_sf"/>
</dbReference>
<evidence type="ECO:0000259" key="7">
    <source>
        <dbReference type="Pfam" id="PF24986"/>
    </source>
</evidence>
<proteinExistence type="inferred from homology"/>
<reference evidence="8" key="1">
    <citation type="submission" date="2022-09" db="EMBL/GenBank/DDBJ databases">
        <title>Tahibacter sp. nov., isolated from a fresh water.</title>
        <authorList>
            <person name="Baek J.H."/>
            <person name="Lee J.K."/>
            <person name="Kim J.M."/>
            <person name="Jeon C.O."/>
        </authorList>
    </citation>
    <scope>NUCLEOTIDE SEQUENCE</scope>
    <source>
        <strain evidence="8">W38</strain>
    </source>
</reference>
<keyword evidence="2 5" id="KW-0690">Ribosome biogenesis</keyword>
<protein>
    <recommendedName>
        <fullName evidence="5">Ribosome maturation factor RimM</fullName>
    </recommendedName>
</protein>
<evidence type="ECO:0000256" key="3">
    <source>
        <dbReference type="ARBA" id="ARBA00022552"/>
    </source>
</evidence>
<dbReference type="RefSeq" id="WP_261696555.1">
    <property type="nucleotide sequence ID" value="NZ_CP104694.1"/>
</dbReference>
<feature type="domain" description="RimM N-terminal" evidence="6">
    <location>
        <begin position="11"/>
        <end position="91"/>
    </location>
</feature>
<evidence type="ECO:0000256" key="4">
    <source>
        <dbReference type="ARBA" id="ARBA00023186"/>
    </source>
</evidence>
<comment type="subunit">
    <text evidence="5">Binds ribosomal protein uS19.</text>
</comment>
<evidence type="ECO:0000313" key="8">
    <source>
        <dbReference type="EMBL" id="UXI69602.1"/>
    </source>
</evidence>
<dbReference type="SUPFAM" id="SSF50346">
    <property type="entry name" value="PRC-barrel domain"/>
    <property type="match status" value="1"/>
</dbReference>
<dbReference type="Proteomes" id="UP001064632">
    <property type="component" value="Chromosome"/>
</dbReference>
<dbReference type="NCBIfam" id="TIGR02273">
    <property type="entry name" value="16S_RimM"/>
    <property type="match status" value="1"/>
</dbReference>
<dbReference type="PANTHER" id="PTHR33692:SF1">
    <property type="entry name" value="RIBOSOME MATURATION FACTOR RIMM"/>
    <property type="match status" value="1"/>
</dbReference>
<feature type="domain" description="Ribosome maturation factor RimM PRC barrel" evidence="7">
    <location>
        <begin position="103"/>
        <end position="168"/>
    </location>
</feature>
<dbReference type="EMBL" id="CP104694">
    <property type="protein sequence ID" value="UXI69602.1"/>
    <property type="molecule type" value="Genomic_DNA"/>
</dbReference>
<dbReference type="InterPro" id="IPR002676">
    <property type="entry name" value="RimM_N"/>
</dbReference>
<comment type="domain">
    <text evidence="5">The PRC barrel domain binds ribosomal protein uS19.</text>
</comment>
<sequence length="171" mass="19029">MSESVERRILVGRIVGVSGVQGAIKLESWTNPRMQIFKYQPWILKSASGEKEIQGCRGREQGKGMIAELPGVCEREQAAALIGTEIWVLRSALPPPKPGEYYWADLEGLDVVTTEGIPLGRVSHLFSTGANDVLVAKDAERERMVPFVVGQYVAEIDFDARRIVVDWDPEF</sequence>
<dbReference type="InterPro" id="IPR009000">
    <property type="entry name" value="Transl_B-barrel_sf"/>
</dbReference>
<comment type="function">
    <text evidence="5">An accessory protein needed during the final step in the assembly of 30S ribosomal subunit, possibly for assembly of the head region. Essential for efficient processing of 16S rRNA. May be needed both before and after RbfA during the maturation of 16S rRNA. It has affinity for free ribosomal 30S subunits but not for 70S ribosomes.</text>
</comment>
<evidence type="ECO:0000256" key="2">
    <source>
        <dbReference type="ARBA" id="ARBA00022517"/>
    </source>
</evidence>
<keyword evidence="3 5" id="KW-0698">rRNA processing</keyword>
<dbReference type="InterPro" id="IPR011961">
    <property type="entry name" value="RimM"/>
</dbReference>
<evidence type="ECO:0000259" key="6">
    <source>
        <dbReference type="Pfam" id="PF01782"/>
    </source>
</evidence>
<dbReference type="Gene3D" id="2.30.30.240">
    <property type="entry name" value="PRC-barrel domain"/>
    <property type="match status" value="1"/>
</dbReference>
<dbReference type="HAMAP" id="MF_00014">
    <property type="entry name" value="Ribosome_mat_RimM"/>
    <property type="match status" value="1"/>
</dbReference>
<dbReference type="InterPro" id="IPR011033">
    <property type="entry name" value="PRC_barrel-like_sf"/>
</dbReference>
<comment type="subcellular location">
    <subcellularLocation>
        <location evidence="5">Cytoplasm</location>
    </subcellularLocation>
</comment>
<dbReference type="Pfam" id="PF01782">
    <property type="entry name" value="RimM"/>
    <property type="match status" value="1"/>
</dbReference>
<keyword evidence="9" id="KW-1185">Reference proteome</keyword>
<dbReference type="SUPFAM" id="SSF50447">
    <property type="entry name" value="Translation proteins"/>
    <property type="match status" value="1"/>
</dbReference>
<dbReference type="PANTHER" id="PTHR33692">
    <property type="entry name" value="RIBOSOME MATURATION FACTOR RIMM"/>
    <property type="match status" value="1"/>
</dbReference>
<keyword evidence="1 5" id="KW-0963">Cytoplasm</keyword>
<dbReference type="InterPro" id="IPR056792">
    <property type="entry name" value="PRC_RimM"/>
</dbReference>
<accession>A0ABY6BIL4</accession>
<name>A0ABY6BIL4_9GAMM</name>
<dbReference type="Pfam" id="PF24986">
    <property type="entry name" value="PRC_RimM"/>
    <property type="match status" value="1"/>
</dbReference>
<evidence type="ECO:0000256" key="5">
    <source>
        <dbReference type="HAMAP-Rule" id="MF_00014"/>
    </source>
</evidence>
<dbReference type="Gene3D" id="2.40.30.60">
    <property type="entry name" value="RimM"/>
    <property type="match status" value="1"/>
</dbReference>
<evidence type="ECO:0000313" key="9">
    <source>
        <dbReference type="Proteomes" id="UP001064632"/>
    </source>
</evidence>
<gene>
    <name evidence="5 8" type="primary">rimM</name>
    <name evidence="8" type="ORF">N4264_08150</name>
</gene>
<organism evidence="8 9">
    <name type="scientific">Tahibacter amnicola</name>
    <dbReference type="NCBI Taxonomy" id="2976241"/>
    <lineage>
        <taxon>Bacteria</taxon>
        <taxon>Pseudomonadati</taxon>
        <taxon>Pseudomonadota</taxon>
        <taxon>Gammaproteobacteria</taxon>
        <taxon>Lysobacterales</taxon>
        <taxon>Rhodanobacteraceae</taxon>
        <taxon>Tahibacter</taxon>
    </lineage>
</organism>
<comment type="similarity">
    <text evidence="5">Belongs to the RimM family.</text>
</comment>